<organism evidence="1 2">
    <name type="scientific">Naganishia friedmannii</name>
    <dbReference type="NCBI Taxonomy" id="89922"/>
    <lineage>
        <taxon>Eukaryota</taxon>
        <taxon>Fungi</taxon>
        <taxon>Dikarya</taxon>
        <taxon>Basidiomycota</taxon>
        <taxon>Agaricomycotina</taxon>
        <taxon>Tremellomycetes</taxon>
        <taxon>Filobasidiales</taxon>
        <taxon>Filobasidiaceae</taxon>
        <taxon>Naganishia</taxon>
    </lineage>
</organism>
<accession>A0ACC2VBH5</accession>
<gene>
    <name evidence="1" type="ORF">QFC21_005248</name>
</gene>
<reference evidence="1" key="1">
    <citation type="submission" date="2023-04" db="EMBL/GenBank/DDBJ databases">
        <title>Draft Genome sequencing of Naganishia species isolated from polar environments using Oxford Nanopore Technology.</title>
        <authorList>
            <person name="Leo P."/>
            <person name="Venkateswaran K."/>
        </authorList>
    </citation>
    <scope>NUCLEOTIDE SEQUENCE</scope>
    <source>
        <strain evidence="1">MNA-CCFEE 5423</strain>
    </source>
</reference>
<dbReference type="EMBL" id="JASBWT010000019">
    <property type="protein sequence ID" value="KAJ9096426.1"/>
    <property type="molecule type" value="Genomic_DNA"/>
</dbReference>
<evidence type="ECO:0000313" key="1">
    <source>
        <dbReference type="EMBL" id="KAJ9096426.1"/>
    </source>
</evidence>
<name>A0ACC2VBH5_9TREE</name>
<comment type="caution">
    <text evidence="1">The sequence shown here is derived from an EMBL/GenBank/DDBJ whole genome shotgun (WGS) entry which is preliminary data.</text>
</comment>
<evidence type="ECO:0000313" key="2">
    <source>
        <dbReference type="Proteomes" id="UP001227268"/>
    </source>
</evidence>
<keyword evidence="2" id="KW-1185">Reference proteome</keyword>
<sequence length="125" mass="13889">MRQIMSKHSEQHRTLINLLRCGTISHDERLPEDDTFDYQAEAEAYGVGDFNANTGTGVEPVYAARETHKRAPASNDLLPLVLQNFESSLAGFSRLSVPPKNVVINVSRDVEIDRDEGDNGAWPHA</sequence>
<dbReference type="Proteomes" id="UP001227268">
    <property type="component" value="Unassembled WGS sequence"/>
</dbReference>
<protein>
    <submittedName>
        <fullName evidence="1">Uncharacterized protein</fullName>
    </submittedName>
</protein>
<proteinExistence type="predicted"/>